<evidence type="ECO:0000256" key="2">
    <source>
        <dbReference type="ARBA" id="ARBA00022723"/>
    </source>
</evidence>
<name>A0ABQ1Q2M6_9BACI</name>
<keyword evidence="2" id="KW-0479">Metal-binding</keyword>
<evidence type="ECO:0000313" key="4">
    <source>
        <dbReference type="EMBL" id="GGD10590.1"/>
    </source>
</evidence>
<organism evidence="4 5">
    <name type="scientific">Pontibacillus salipaludis</name>
    <dbReference type="NCBI Taxonomy" id="1697394"/>
    <lineage>
        <taxon>Bacteria</taxon>
        <taxon>Bacillati</taxon>
        <taxon>Bacillota</taxon>
        <taxon>Bacilli</taxon>
        <taxon>Bacillales</taxon>
        <taxon>Bacillaceae</taxon>
        <taxon>Pontibacillus</taxon>
    </lineage>
</organism>
<dbReference type="Gene3D" id="3.90.850.10">
    <property type="entry name" value="Fumarylacetoacetase-like, C-terminal domain"/>
    <property type="match status" value="1"/>
</dbReference>
<comment type="similarity">
    <text evidence="1">Belongs to the FAH family.</text>
</comment>
<dbReference type="InterPro" id="IPR036663">
    <property type="entry name" value="Fumarylacetoacetase_C_sf"/>
</dbReference>
<dbReference type="Proteomes" id="UP000642571">
    <property type="component" value="Unassembled WGS sequence"/>
</dbReference>
<dbReference type="EMBL" id="BMIN01000006">
    <property type="protein sequence ID" value="GGD10590.1"/>
    <property type="molecule type" value="Genomic_DNA"/>
</dbReference>
<feature type="domain" description="Fumarylacetoacetase-like C-terminal" evidence="3">
    <location>
        <begin position="73"/>
        <end position="281"/>
    </location>
</feature>
<evidence type="ECO:0000313" key="5">
    <source>
        <dbReference type="Proteomes" id="UP000642571"/>
    </source>
</evidence>
<dbReference type="RefSeq" id="WP_188653037.1">
    <property type="nucleotide sequence ID" value="NZ_BMIN01000006.1"/>
</dbReference>
<dbReference type="PANTHER" id="PTHR11820:SF7">
    <property type="entry name" value="ACYLPYRUVASE FAHD1, MITOCHONDRIAL"/>
    <property type="match status" value="1"/>
</dbReference>
<dbReference type="InterPro" id="IPR011234">
    <property type="entry name" value="Fumarylacetoacetase-like_C"/>
</dbReference>
<accession>A0ABQ1Q2M6</accession>
<protein>
    <recommendedName>
        <fullName evidence="3">Fumarylacetoacetase-like C-terminal domain-containing protein</fullName>
    </recommendedName>
</protein>
<sequence length="282" mass="31200">MKFVTFELNGSDTWGVELDQRFYFSGEWTAQYTSLLDFIRSGAKIDREEVSDWESVGEEDVQVKAPYLPPKNIICVGKNYKEHALEMTQQDPGSIPSDPILFTKPATSVVGYGEVVEAHEKVTSQLDYEGELAVIIGKRGRDITQEEAKDYIFGYSIVNDLTARDLQKKHKQFFKGKSLDTSAPFGPVIVSAADIDDPQRLSIKTYINEEIRQDGNTEDMIFSIAELIEIISAGMTLEPGDVIATGTPSGVGKGMNPPQFLKSGDTMTISIEGIGTLENRVK</sequence>
<dbReference type="Pfam" id="PF01557">
    <property type="entry name" value="FAA_hydrolase"/>
    <property type="match status" value="1"/>
</dbReference>
<keyword evidence="5" id="KW-1185">Reference proteome</keyword>
<comment type="caution">
    <text evidence="4">The sequence shown here is derived from an EMBL/GenBank/DDBJ whole genome shotgun (WGS) entry which is preliminary data.</text>
</comment>
<proteinExistence type="inferred from homology"/>
<evidence type="ECO:0000259" key="3">
    <source>
        <dbReference type="Pfam" id="PF01557"/>
    </source>
</evidence>
<dbReference type="SUPFAM" id="SSF56529">
    <property type="entry name" value="FAH"/>
    <property type="match status" value="1"/>
</dbReference>
<evidence type="ECO:0000256" key="1">
    <source>
        <dbReference type="ARBA" id="ARBA00010211"/>
    </source>
</evidence>
<reference evidence="5" key="1">
    <citation type="journal article" date="2019" name="Int. J. Syst. Evol. Microbiol.">
        <title>The Global Catalogue of Microorganisms (GCM) 10K type strain sequencing project: providing services to taxonomists for standard genome sequencing and annotation.</title>
        <authorList>
            <consortium name="The Broad Institute Genomics Platform"/>
            <consortium name="The Broad Institute Genome Sequencing Center for Infectious Disease"/>
            <person name="Wu L."/>
            <person name="Ma J."/>
        </authorList>
    </citation>
    <scope>NUCLEOTIDE SEQUENCE [LARGE SCALE GENOMIC DNA]</scope>
    <source>
        <strain evidence="5">CGMCC 1.15353</strain>
    </source>
</reference>
<gene>
    <name evidence="4" type="primary">yisK</name>
    <name evidence="4" type="ORF">GCM10011389_17710</name>
</gene>
<dbReference type="PANTHER" id="PTHR11820">
    <property type="entry name" value="ACYLPYRUVASE"/>
    <property type="match status" value="1"/>
</dbReference>